<gene>
    <name evidence="1" type="ORF">APHWI1_1317</name>
</gene>
<proteinExistence type="predicted"/>
<name>A0A0F3PVB0_ANAPH</name>
<comment type="caution">
    <text evidence="1">The sequence shown here is derived from an EMBL/GenBank/DDBJ whole genome shotgun (WGS) entry which is preliminary data.</text>
</comment>
<reference evidence="1 2" key="1">
    <citation type="submission" date="2015-01" db="EMBL/GenBank/DDBJ databases">
        <title>Genome Sequencing of Rickettsiales.</title>
        <authorList>
            <person name="Daugherty S.C."/>
            <person name="Su Q."/>
            <person name="Abolude K."/>
            <person name="Beier-Sexton M."/>
            <person name="Carlyon J.A."/>
            <person name="Carter R."/>
            <person name="Day N.P."/>
            <person name="Dumler S.J."/>
            <person name="Dyachenko V."/>
            <person name="Godinez A."/>
            <person name="Kurtti T.J."/>
            <person name="Lichay M."/>
            <person name="Mullins K.E."/>
            <person name="Ott S."/>
            <person name="Pappas-Brown V."/>
            <person name="Paris D.H."/>
            <person name="Patel P."/>
            <person name="Richards A.L."/>
            <person name="Sadzewicz L."/>
            <person name="Sears K."/>
            <person name="Seidman D."/>
            <person name="Sengamalay N."/>
            <person name="Stenos J."/>
            <person name="Tallon L.J."/>
            <person name="Vincent G."/>
            <person name="Fraser C.M."/>
            <person name="Munderloh U."/>
            <person name="Dunning-Hotopp J.C."/>
        </authorList>
    </citation>
    <scope>NUCLEOTIDE SEQUENCE [LARGE SCALE GENOMIC DNA]</scope>
    <source>
        <strain evidence="1 2">ApWI1</strain>
    </source>
</reference>
<organism evidence="1 2">
    <name type="scientific">Anaplasma phagocytophilum str. ApWI1</name>
    <dbReference type="NCBI Taxonomy" id="1359155"/>
    <lineage>
        <taxon>Bacteria</taxon>
        <taxon>Pseudomonadati</taxon>
        <taxon>Pseudomonadota</taxon>
        <taxon>Alphaproteobacteria</taxon>
        <taxon>Rickettsiales</taxon>
        <taxon>Anaplasmataceae</taxon>
        <taxon>Anaplasma</taxon>
        <taxon>phagocytophilum group</taxon>
    </lineage>
</organism>
<dbReference type="Proteomes" id="UP000033622">
    <property type="component" value="Unassembled WGS sequence"/>
</dbReference>
<evidence type="ECO:0000313" key="2">
    <source>
        <dbReference type="Proteomes" id="UP000033622"/>
    </source>
</evidence>
<protein>
    <submittedName>
        <fullName evidence="1">Uncharacterized protein</fullName>
    </submittedName>
</protein>
<dbReference type="PATRIC" id="fig|1359155.3.peg.1335"/>
<sequence>MTQSAEYMSGFELWFGMTEGIIVIAARAKTQHVGLCI</sequence>
<dbReference type="EMBL" id="LAOF01000001">
    <property type="protein sequence ID" value="KJV84198.1"/>
    <property type="molecule type" value="Genomic_DNA"/>
</dbReference>
<accession>A0A0F3PVB0</accession>
<dbReference type="AlphaFoldDB" id="A0A0F3PVB0"/>
<evidence type="ECO:0000313" key="1">
    <source>
        <dbReference type="EMBL" id="KJV84198.1"/>
    </source>
</evidence>